<dbReference type="Pfam" id="PF01243">
    <property type="entry name" value="PNPOx_N"/>
    <property type="match status" value="1"/>
</dbReference>
<evidence type="ECO:0000259" key="2">
    <source>
        <dbReference type="Pfam" id="PF01243"/>
    </source>
</evidence>
<dbReference type="PANTHER" id="PTHR35176">
    <property type="entry name" value="HEME OXYGENASE HI_0854-RELATED"/>
    <property type="match status" value="1"/>
</dbReference>
<dbReference type="Gene3D" id="2.30.110.10">
    <property type="entry name" value="Electron Transport, Fmn-binding Protein, Chain A"/>
    <property type="match status" value="1"/>
</dbReference>
<dbReference type="InterPro" id="IPR011576">
    <property type="entry name" value="Pyridox_Oxase_N"/>
</dbReference>
<accession>A0A4Q7MB56</accession>
<protein>
    <submittedName>
        <fullName evidence="3">Pyridoxamine 5'-phosphate oxidase</fullName>
    </submittedName>
</protein>
<evidence type="ECO:0000313" key="4">
    <source>
        <dbReference type="Proteomes" id="UP000293289"/>
    </source>
</evidence>
<gene>
    <name evidence="3" type="ORF">EV187_2954</name>
</gene>
<dbReference type="PANTHER" id="PTHR35176:SF6">
    <property type="entry name" value="HEME OXYGENASE HI_0854-RELATED"/>
    <property type="match status" value="1"/>
</dbReference>
<organism evidence="3 4">
    <name type="scientific">Agromyces ramosus</name>
    <dbReference type="NCBI Taxonomy" id="33879"/>
    <lineage>
        <taxon>Bacteria</taxon>
        <taxon>Bacillati</taxon>
        <taxon>Actinomycetota</taxon>
        <taxon>Actinomycetes</taxon>
        <taxon>Micrococcales</taxon>
        <taxon>Microbacteriaceae</taxon>
        <taxon>Agromyces</taxon>
    </lineage>
</organism>
<reference evidence="3 4" key="1">
    <citation type="submission" date="2019-02" db="EMBL/GenBank/DDBJ databases">
        <title>Genomic Encyclopedia of Type Strains, Phase IV (KMG-IV): sequencing the most valuable type-strain genomes for metagenomic binning, comparative biology and taxonomic classification.</title>
        <authorList>
            <person name="Goeker M."/>
        </authorList>
    </citation>
    <scope>NUCLEOTIDE SEQUENCE [LARGE SCALE GENOMIC DNA]</scope>
    <source>
        <strain evidence="3 4">DSM 43045</strain>
    </source>
</reference>
<keyword evidence="1" id="KW-0560">Oxidoreductase</keyword>
<dbReference type="EMBL" id="SGWY01000003">
    <property type="protein sequence ID" value="RZS64567.1"/>
    <property type="molecule type" value="Genomic_DNA"/>
</dbReference>
<dbReference type="AlphaFoldDB" id="A0A4Q7MB56"/>
<dbReference type="InterPro" id="IPR052019">
    <property type="entry name" value="F420H2_bilvrd_red/Heme_oxyg"/>
</dbReference>
<evidence type="ECO:0000313" key="3">
    <source>
        <dbReference type="EMBL" id="RZS64567.1"/>
    </source>
</evidence>
<sequence>MSMASNADATPADAARRVIDANSYLTLATADADGRPWATPVWFAERDLREWVWVSRMETRHSGNIAQRADVALAVFDSTIPVGSAIAVYVEAAAGPVPDAELDDALAVFNARSVARGLRPWSESDVTGAAPHRLFRAVASQVWVLDENERRVLVA</sequence>
<comment type="caution">
    <text evidence="3">The sequence shown here is derived from an EMBL/GenBank/DDBJ whole genome shotgun (WGS) entry which is preliminary data.</text>
</comment>
<dbReference type="InterPro" id="IPR012349">
    <property type="entry name" value="Split_barrel_FMN-bd"/>
</dbReference>
<dbReference type="GO" id="GO:0016627">
    <property type="term" value="F:oxidoreductase activity, acting on the CH-CH group of donors"/>
    <property type="evidence" value="ECO:0007669"/>
    <property type="project" value="TreeGrafter"/>
</dbReference>
<evidence type="ECO:0000256" key="1">
    <source>
        <dbReference type="ARBA" id="ARBA00023002"/>
    </source>
</evidence>
<feature type="domain" description="Pyridoxamine 5'-phosphate oxidase N-terminal" evidence="2">
    <location>
        <begin position="13"/>
        <end position="143"/>
    </location>
</feature>
<dbReference type="SUPFAM" id="SSF50475">
    <property type="entry name" value="FMN-binding split barrel"/>
    <property type="match status" value="1"/>
</dbReference>
<dbReference type="Proteomes" id="UP000293289">
    <property type="component" value="Unassembled WGS sequence"/>
</dbReference>
<keyword evidence="4" id="KW-1185">Reference proteome</keyword>
<name>A0A4Q7MB56_9MICO</name>
<proteinExistence type="predicted"/>
<dbReference type="GO" id="GO:0005829">
    <property type="term" value="C:cytosol"/>
    <property type="evidence" value="ECO:0007669"/>
    <property type="project" value="TreeGrafter"/>
</dbReference>
<dbReference type="GO" id="GO:0070967">
    <property type="term" value="F:coenzyme F420 binding"/>
    <property type="evidence" value="ECO:0007669"/>
    <property type="project" value="TreeGrafter"/>
</dbReference>